<comment type="caution">
    <text evidence="1">The sequence shown here is derived from an EMBL/GenBank/DDBJ whole genome shotgun (WGS) entry which is preliminary data.</text>
</comment>
<evidence type="ECO:0000313" key="1">
    <source>
        <dbReference type="EMBL" id="SPO01133.1"/>
    </source>
</evidence>
<name>A0AAE8MXF0_9PEZI</name>
<sequence>MLDKSELYLAVRGEPVFWSTVTSQLDSDKPVPVRQVKNIVHCYVKSRKGYAPPKGPLVTNDMTRLVDLWIEIETECQSLPPPEAFQVTFKTEPSQPTNMFQNLVFRPKPWPPVHFSLAEQSMIKHNKFRPLIEGRCIECPSEAMALPSKTSMPAVVRAFITTVALENYHPSRSCRLALISMGNFIKDGIEFRWSRSTDCETDTMWTPSSFSIFADAFRVAPEQSSTLEDKLNQGGIEITSPELWATRCPRVGMVLVLRRIEGGAEYVLFDPNTSIEVLRDPYYNANKLTLMQFKCELIGLLQKAMETPLRGGWVGGKPRHFEDGWDSVQICCDWLRTFVSETGPQDPFPTTEEGWNAAGYTRSTI</sequence>
<dbReference type="EMBL" id="ONZQ02000004">
    <property type="protein sequence ID" value="SPO01133.1"/>
    <property type="molecule type" value="Genomic_DNA"/>
</dbReference>
<gene>
    <name evidence="1" type="ORF">DNG_03880</name>
</gene>
<dbReference type="AlphaFoldDB" id="A0AAE8MXF0"/>
<keyword evidence="2" id="KW-1185">Reference proteome</keyword>
<dbReference type="Proteomes" id="UP001187682">
    <property type="component" value="Unassembled WGS sequence"/>
</dbReference>
<reference evidence="1" key="1">
    <citation type="submission" date="2018-03" db="EMBL/GenBank/DDBJ databases">
        <authorList>
            <person name="Guldener U."/>
        </authorList>
    </citation>
    <scope>NUCLEOTIDE SEQUENCE</scope>
</reference>
<organism evidence="1 2">
    <name type="scientific">Cephalotrichum gorgonifer</name>
    <dbReference type="NCBI Taxonomy" id="2041049"/>
    <lineage>
        <taxon>Eukaryota</taxon>
        <taxon>Fungi</taxon>
        <taxon>Dikarya</taxon>
        <taxon>Ascomycota</taxon>
        <taxon>Pezizomycotina</taxon>
        <taxon>Sordariomycetes</taxon>
        <taxon>Hypocreomycetidae</taxon>
        <taxon>Microascales</taxon>
        <taxon>Microascaceae</taxon>
        <taxon>Cephalotrichum</taxon>
    </lineage>
</organism>
<evidence type="ECO:0000313" key="2">
    <source>
        <dbReference type="Proteomes" id="UP001187682"/>
    </source>
</evidence>
<protein>
    <submittedName>
        <fullName evidence="1">Uncharacterized protein</fullName>
    </submittedName>
</protein>
<proteinExistence type="predicted"/>
<accession>A0AAE8MXF0</accession>